<dbReference type="GeneID" id="26136010"/>
<sequence>MTGTIEVKIHGTIKLSEIPDFLDSRDIVIKYNGMQLPKIFRLSYESIPVSIEDKNGVHHEHYIYRLPGLVYKHVLLWVKKAKSEKTGFDKFFALWVAFNSFYNFHYERIKPTGKESDEKRLKRLIEDLITEEEANSLLKMLSPKIRTLLNSSYDIKINWGKRDIKAELQREFDQEKFNKYTLKLLVLALYGIRNNLFHGMKPLTSRQEKVLDTAFEILLPILSILLIKYLICYHSGDVPDEICPSKT</sequence>
<organism evidence="1 2">
    <name type="scientific">Thermococcus barophilus</name>
    <dbReference type="NCBI Taxonomy" id="55802"/>
    <lineage>
        <taxon>Archaea</taxon>
        <taxon>Methanobacteriati</taxon>
        <taxon>Methanobacteriota</taxon>
        <taxon>Thermococci</taxon>
        <taxon>Thermococcales</taxon>
        <taxon>Thermococcaceae</taxon>
        <taxon>Thermococcus</taxon>
    </lineage>
</organism>
<evidence type="ECO:0000313" key="2">
    <source>
        <dbReference type="Proteomes" id="UP000066042"/>
    </source>
</evidence>
<evidence type="ECO:0000313" key="1">
    <source>
        <dbReference type="EMBL" id="ALM74690.1"/>
    </source>
</evidence>
<accession>A0A0S1XAA3</accession>
<dbReference type="EMBL" id="CP013050">
    <property type="protein sequence ID" value="ALM74690.1"/>
    <property type="molecule type" value="Genomic_DNA"/>
</dbReference>
<protein>
    <recommendedName>
        <fullName evidence="3">Apea-like HEPN domain-containing protein</fullName>
    </recommendedName>
</protein>
<dbReference type="STRING" id="55802.TBCH5v1_0732"/>
<dbReference type="Proteomes" id="UP000066042">
    <property type="component" value="Chromosome"/>
</dbReference>
<proteinExistence type="predicted"/>
<dbReference type="AlphaFoldDB" id="A0A0S1XAA3"/>
<name>A0A0S1XAA3_THEBA</name>
<gene>
    <name evidence="1" type="ORF">TBCH5v1_0732</name>
</gene>
<dbReference type="RefSeq" id="WP_056933535.1">
    <property type="nucleotide sequence ID" value="NZ_CP013050.1"/>
</dbReference>
<reference evidence="1 2" key="1">
    <citation type="journal article" date="2016" name="Genome Announc.">
        <title>Complete genome sequence of the hyperthermophilic and piezophilic archaeon Thermococcus barophilus Ch5, capable of growth at the expense of hydrogenogenesis from carbon monoxide and formate.</title>
        <authorList>
            <person name="Oger P."/>
            <person name="Sokolova T.G."/>
            <person name="Kozhevnikova D.A."/>
            <person name="Taranov E.A."/>
            <person name="Vannier P."/>
            <person name="Lee H.S."/>
            <person name="Kwon K.K."/>
            <person name="Kang S.G."/>
            <person name="Lee J.H."/>
            <person name="Bonch-Osmolovskaya E.A."/>
            <person name="Lebedinsky A.V."/>
        </authorList>
    </citation>
    <scope>NUCLEOTIDE SEQUENCE [LARGE SCALE GENOMIC DNA]</scope>
    <source>
        <strain evidence="2">Ch5</strain>
    </source>
</reference>
<evidence type="ECO:0008006" key="3">
    <source>
        <dbReference type="Google" id="ProtNLM"/>
    </source>
</evidence>
<dbReference type="PATRIC" id="fig|55802.8.peg.727"/>